<evidence type="ECO:0000313" key="4">
    <source>
        <dbReference type="Proteomes" id="UP000189670"/>
    </source>
</evidence>
<dbReference type="Pfam" id="PF13173">
    <property type="entry name" value="AAA_14"/>
    <property type="match status" value="1"/>
</dbReference>
<dbReference type="InterPro" id="IPR025420">
    <property type="entry name" value="DUF4143"/>
</dbReference>
<dbReference type="PANTHER" id="PTHR33295:SF8">
    <property type="entry name" value="AAA+ ATPASE DOMAIN-CONTAINING PROTEIN"/>
    <property type="match status" value="1"/>
</dbReference>
<evidence type="ECO:0000313" key="3">
    <source>
        <dbReference type="EMBL" id="ETR65744.1"/>
    </source>
</evidence>
<dbReference type="AlphaFoldDB" id="A0A1V1NT51"/>
<sequence length="386" mass="45301">EYINKKAIQSIHQICLLDFDNPILSSIKSVDLRLIQNTFLKMNPDYNLRTTILFILDEIHKIMGWEEYVIDLSKNPNWKVIVTGSSSKLLKHDISTELRGKAISSIIFPLTFKEFIKFKNFQHQTGSTKGVAELQRLFDEFLKWGAFPAITNVEINTKEVLLREYFDTMILKDIIQRFNISKPRQCTQLYYFLLSNIGKPHSYTSAFNYIKQSGYKTSRDTIREYINWAVDSWLIFLVPIFSDSIKEQERNYKKLYCIDWALSNKNSLVWDGHYSRSLENIVFISLYQKWPRVNYYLTRSGRKEVDFIAVNNSGIPEMAVQVCMDISNPETFKRELVPLITTAKYFNTKENVIITYNQEKSLKEQGVSIKAIPAWKWLLRNARKIS</sequence>
<feature type="non-terminal residue" evidence="3">
    <location>
        <position position="1"/>
    </location>
</feature>
<evidence type="ECO:0000259" key="1">
    <source>
        <dbReference type="Pfam" id="PF13173"/>
    </source>
</evidence>
<evidence type="ECO:0000259" key="2">
    <source>
        <dbReference type="Pfam" id="PF13635"/>
    </source>
</evidence>
<dbReference type="Pfam" id="PF13635">
    <property type="entry name" value="DUF4143"/>
    <property type="match status" value="1"/>
</dbReference>
<feature type="non-terminal residue" evidence="3">
    <location>
        <position position="386"/>
    </location>
</feature>
<comment type="caution">
    <text evidence="3">The sequence shown here is derived from an EMBL/GenBank/DDBJ whole genome shotgun (WGS) entry which is preliminary data.</text>
</comment>
<dbReference type="EMBL" id="ATBP01002537">
    <property type="protein sequence ID" value="ETR65744.1"/>
    <property type="molecule type" value="Genomic_DNA"/>
</dbReference>
<name>A0A1V1NT51_9BACT</name>
<accession>A0A1V1NT51</accession>
<feature type="domain" description="DUF4143" evidence="2">
    <location>
        <begin position="172"/>
        <end position="314"/>
    </location>
</feature>
<dbReference type="InterPro" id="IPR027417">
    <property type="entry name" value="P-loop_NTPase"/>
</dbReference>
<dbReference type="SUPFAM" id="SSF52540">
    <property type="entry name" value="P-loop containing nucleoside triphosphate hydrolases"/>
    <property type="match status" value="1"/>
</dbReference>
<dbReference type="InterPro" id="IPR041682">
    <property type="entry name" value="AAA_14"/>
</dbReference>
<dbReference type="Proteomes" id="UP000189670">
    <property type="component" value="Unassembled WGS sequence"/>
</dbReference>
<reference evidence="4" key="1">
    <citation type="submission" date="2012-11" db="EMBL/GenBank/DDBJ databases">
        <authorList>
            <person name="Lucero-Rivera Y.E."/>
            <person name="Tovar-Ramirez D."/>
        </authorList>
    </citation>
    <scope>NUCLEOTIDE SEQUENCE [LARGE SCALE GENOMIC DNA]</scope>
    <source>
        <strain evidence="4">Araruama</strain>
    </source>
</reference>
<dbReference type="PANTHER" id="PTHR33295">
    <property type="entry name" value="ATPASE"/>
    <property type="match status" value="1"/>
</dbReference>
<protein>
    <submittedName>
        <fullName evidence="3">AAA family ATPase</fullName>
    </submittedName>
</protein>
<organism evidence="3 4">
    <name type="scientific">Candidatus Magnetoglobus multicellularis str. Araruama</name>
    <dbReference type="NCBI Taxonomy" id="890399"/>
    <lineage>
        <taxon>Bacteria</taxon>
        <taxon>Pseudomonadati</taxon>
        <taxon>Thermodesulfobacteriota</taxon>
        <taxon>Desulfobacteria</taxon>
        <taxon>Desulfobacterales</taxon>
        <taxon>Desulfobacteraceae</taxon>
        <taxon>Candidatus Magnetoglobus</taxon>
    </lineage>
</organism>
<feature type="domain" description="AAA" evidence="1">
    <location>
        <begin position="8"/>
        <end position="115"/>
    </location>
</feature>
<gene>
    <name evidence="3" type="ORF">OMM_13773</name>
</gene>
<proteinExistence type="predicted"/>